<dbReference type="FunFam" id="3.30.420.10:FF:000003">
    <property type="entry name" value="Oligoribonuclease"/>
    <property type="match status" value="1"/>
</dbReference>
<organism evidence="7 8">
    <name type="scientific">Ooceraea biroi</name>
    <name type="common">Clonal raider ant</name>
    <name type="synonym">Cerapachys biroi</name>
    <dbReference type="NCBI Taxonomy" id="2015173"/>
    <lineage>
        <taxon>Eukaryota</taxon>
        <taxon>Metazoa</taxon>
        <taxon>Ecdysozoa</taxon>
        <taxon>Arthropoda</taxon>
        <taxon>Hexapoda</taxon>
        <taxon>Insecta</taxon>
        <taxon>Pterygota</taxon>
        <taxon>Neoptera</taxon>
        <taxon>Endopterygota</taxon>
        <taxon>Hymenoptera</taxon>
        <taxon>Apocrita</taxon>
        <taxon>Aculeata</taxon>
        <taxon>Formicoidea</taxon>
        <taxon>Formicidae</taxon>
        <taxon>Dorylinae</taxon>
        <taxon>Ooceraea</taxon>
    </lineage>
</organism>
<dbReference type="OrthoDB" id="270189at2759"/>
<dbReference type="STRING" id="2015173.A0A026VY48"/>
<dbReference type="OMA" id="YMPLVNN"/>
<dbReference type="AlphaFoldDB" id="A0A026VY48"/>
<dbReference type="PANTHER" id="PTHR11046">
    <property type="entry name" value="OLIGORIBONUCLEASE, MITOCHONDRIAL"/>
    <property type="match status" value="1"/>
</dbReference>
<dbReference type="GO" id="GO:0003676">
    <property type="term" value="F:nucleic acid binding"/>
    <property type="evidence" value="ECO:0007669"/>
    <property type="project" value="InterPro"/>
</dbReference>
<keyword evidence="8" id="KW-1185">Reference proteome</keyword>
<dbReference type="InterPro" id="IPR022894">
    <property type="entry name" value="Oligoribonuclease"/>
</dbReference>
<evidence type="ECO:0000256" key="5">
    <source>
        <dbReference type="ARBA" id="ARBA00072681"/>
    </source>
</evidence>
<evidence type="ECO:0000259" key="6">
    <source>
        <dbReference type="SMART" id="SM00479"/>
    </source>
</evidence>
<keyword evidence="3" id="KW-0378">Hydrolase</keyword>
<proteinExistence type="inferred from homology"/>
<dbReference type="Gene3D" id="3.30.420.10">
    <property type="entry name" value="Ribonuclease H-like superfamily/Ribonuclease H"/>
    <property type="match status" value="1"/>
</dbReference>
<dbReference type="Pfam" id="PF00929">
    <property type="entry name" value="RNase_T"/>
    <property type="match status" value="1"/>
</dbReference>
<keyword evidence="2" id="KW-0540">Nuclease</keyword>
<name>A0A026VY48_OOCBI</name>
<dbReference type="SUPFAM" id="SSF53098">
    <property type="entry name" value="Ribonuclease H-like"/>
    <property type="match status" value="1"/>
</dbReference>
<dbReference type="InterPro" id="IPR012337">
    <property type="entry name" value="RNaseH-like_sf"/>
</dbReference>
<feature type="domain" description="Exonuclease" evidence="6">
    <location>
        <begin position="8"/>
        <end position="182"/>
    </location>
</feature>
<comment type="similarity">
    <text evidence="1">Belongs to the oligoribonuclease family.</text>
</comment>
<evidence type="ECO:0000256" key="4">
    <source>
        <dbReference type="ARBA" id="ARBA00022839"/>
    </source>
</evidence>
<dbReference type="EMBL" id="KK107578">
    <property type="protein sequence ID" value="EZA48672.1"/>
    <property type="molecule type" value="Genomic_DNA"/>
</dbReference>
<evidence type="ECO:0000256" key="1">
    <source>
        <dbReference type="ARBA" id="ARBA00009921"/>
    </source>
</evidence>
<dbReference type="SMART" id="SM00479">
    <property type="entry name" value="EXOIII"/>
    <property type="match status" value="1"/>
</dbReference>
<protein>
    <recommendedName>
        <fullName evidence="5">Probable oligoribonuclease</fullName>
    </recommendedName>
</protein>
<dbReference type="InterPro" id="IPR036397">
    <property type="entry name" value="RNaseH_sf"/>
</dbReference>
<keyword evidence="4" id="KW-0269">Exonuclease</keyword>
<evidence type="ECO:0000256" key="3">
    <source>
        <dbReference type="ARBA" id="ARBA00022801"/>
    </source>
</evidence>
<reference evidence="7 8" key="1">
    <citation type="journal article" date="2014" name="Curr. Biol.">
        <title>The genome of the clonal raider ant Cerapachys biroi.</title>
        <authorList>
            <person name="Oxley P.R."/>
            <person name="Ji L."/>
            <person name="Fetter-Pruneda I."/>
            <person name="McKenzie S.K."/>
            <person name="Li C."/>
            <person name="Hu H."/>
            <person name="Zhang G."/>
            <person name="Kronauer D.J."/>
        </authorList>
    </citation>
    <scope>NUCLEOTIDE SEQUENCE [LARGE SCALE GENOMIC DNA]</scope>
</reference>
<dbReference type="HAMAP" id="MF_00045">
    <property type="entry name" value="Oligoribonuclease"/>
    <property type="match status" value="1"/>
</dbReference>
<evidence type="ECO:0000256" key="2">
    <source>
        <dbReference type="ARBA" id="ARBA00022722"/>
    </source>
</evidence>
<dbReference type="GO" id="GO:0005739">
    <property type="term" value="C:mitochondrion"/>
    <property type="evidence" value="ECO:0007669"/>
    <property type="project" value="TreeGrafter"/>
</dbReference>
<dbReference type="CDD" id="cd06135">
    <property type="entry name" value="Orn"/>
    <property type="match status" value="1"/>
</dbReference>
<dbReference type="GO" id="GO:0000175">
    <property type="term" value="F:3'-5'-RNA exonuclease activity"/>
    <property type="evidence" value="ECO:0007669"/>
    <property type="project" value="InterPro"/>
</dbReference>
<accession>A0A026VY48</accession>
<dbReference type="PANTHER" id="PTHR11046:SF0">
    <property type="entry name" value="OLIGORIBONUCLEASE, MITOCHONDRIAL"/>
    <property type="match status" value="1"/>
</dbReference>
<dbReference type="InterPro" id="IPR013520">
    <property type="entry name" value="Ribonucl_H"/>
</dbReference>
<sequence>MQMMSENNIAWIDMEMTGLDPLSDHVLEIACIITDEKLNIISDELNIVVHQPDTILSQMNEWCMKHHAKSGLIKDSRSSTVSIHEAGEKVYEFLKKYTPTHKCPLAGNTVYMDRLFLQKYMPQVNEHLHYRVIDVSSIKELAKRWKPDVYKSLPKKQLEHRALSDIKESISELTYYQKHLFML</sequence>
<dbReference type="Proteomes" id="UP000053097">
    <property type="component" value="Unassembled WGS sequence"/>
</dbReference>
<evidence type="ECO:0000313" key="7">
    <source>
        <dbReference type="EMBL" id="EZA48672.1"/>
    </source>
</evidence>
<dbReference type="NCBIfam" id="NF003765">
    <property type="entry name" value="PRK05359.1"/>
    <property type="match status" value="1"/>
</dbReference>
<evidence type="ECO:0000313" key="8">
    <source>
        <dbReference type="Proteomes" id="UP000053097"/>
    </source>
</evidence>
<gene>
    <name evidence="7" type="ORF">X777_13178</name>
</gene>